<dbReference type="Pfam" id="PF21068">
    <property type="entry name" value="ATPgraspMvdD"/>
    <property type="match status" value="1"/>
</dbReference>
<gene>
    <name evidence="3" type="ordered locus">Cyan7425_0325</name>
</gene>
<evidence type="ECO:0000256" key="1">
    <source>
        <dbReference type="PROSITE-ProRule" id="PRU00409"/>
    </source>
</evidence>
<dbReference type="PANTHER" id="PTHR21621:SF0">
    <property type="entry name" value="BETA-CITRYLGLUTAMATE SYNTHASE B-RELATED"/>
    <property type="match status" value="1"/>
</dbReference>
<dbReference type="STRING" id="395961.Cyan7425_0325"/>
<protein>
    <submittedName>
        <fullName evidence="3">RimK domain protein ATP-grasp</fullName>
    </submittedName>
</protein>
<dbReference type="Gene3D" id="3.30.470.20">
    <property type="entry name" value="ATP-grasp fold, B domain"/>
    <property type="match status" value="1"/>
</dbReference>
<organism evidence="3">
    <name type="scientific">Cyanothece sp. (strain PCC 7425 / ATCC 29141)</name>
    <dbReference type="NCBI Taxonomy" id="395961"/>
    <lineage>
        <taxon>Bacteria</taxon>
        <taxon>Bacillati</taxon>
        <taxon>Cyanobacteriota</taxon>
        <taxon>Cyanophyceae</taxon>
        <taxon>Gomontiellales</taxon>
        <taxon>Cyanothecaceae</taxon>
        <taxon>Cyanothece</taxon>
    </lineage>
</organism>
<dbReference type="GO" id="GO:0009432">
    <property type="term" value="P:SOS response"/>
    <property type="evidence" value="ECO:0007669"/>
    <property type="project" value="TreeGrafter"/>
</dbReference>
<dbReference type="InterPro" id="IPR011761">
    <property type="entry name" value="ATP-grasp"/>
</dbReference>
<dbReference type="GO" id="GO:0018169">
    <property type="term" value="F:ribosomal S6-glutamic acid ligase activity"/>
    <property type="evidence" value="ECO:0007669"/>
    <property type="project" value="TreeGrafter"/>
</dbReference>
<name>B8HSS1_CYAP4</name>
<keyword evidence="1" id="KW-0067">ATP-binding</keyword>
<dbReference type="EMBL" id="CP001344">
    <property type="protein sequence ID" value="ACL42718.1"/>
    <property type="molecule type" value="Genomic_DNA"/>
</dbReference>
<reference evidence="3" key="1">
    <citation type="submission" date="2009-01" db="EMBL/GenBank/DDBJ databases">
        <title>Complete sequence of chromosome Cyanothece sp. PCC 7425.</title>
        <authorList>
            <consortium name="US DOE Joint Genome Institute"/>
            <person name="Lucas S."/>
            <person name="Copeland A."/>
            <person name="Lapidus A."/>
            <person name="Glavina del Rio T."/>
            <person name="Dalin E."/>
            <person name="Tice H."/>
            <person name="Bruce D."/>
            <person name="Goodwin L."/>
            <person name="Pitluck S."/>
            <person name="Sims D."/>
            <person name="Meineke L."/>
            <person name="Brettin T."/>
            <person name="Detter J.C."/>
            <person name="Han C."/>
            <person name="Larimer F."/>
            <person name="Land M."/>
            <person name="Hauser L."/>
            <person name="Kyrpides N."/>
            <person name="Ovchinnikova G."/>
            <person name="Liberton M."/>
            <person name="Stoeckel J."/>
            <person name="Banerjee A."/>
            <person name="Singh A."/>
            <person name="Page L."/>
            <person name="Sato H."/>
            <person name="Zhao L."/>
            <person name="Sherman L."/>
            <person name="Pakrasi H."/>
            <person name="Richardson P."/>
        </authorList>
    </citation>
    <scope>NUCLEOTIDE SEQUENCE</scope>
    <source>
        <strain evidence="3">PCC 7425</strain>
    </source>
</reference>
<dbReference type="NCBIfam" id="TIGR04185">
    <property type="entry name" value="ATPgraspMvdC"/>
    <property type="match status" value="1"/>
</dbReference>
<accession>B8HSS1</accession>
<keyword evidence="1" id="KW-0547">Nucleotide-binding</keyword>
<evidence type="ECO:0000313" key="3">
    <source>
        <dbReference type="EMBL" id="ACL42718.1"/>
    </source>
</evidence>
<dbReference type="OrthoDB" id="583309at2"/>
<dbReference type="Pfam" id="PF08443">
    <property type="entry name" value="RimK"/>
    <property type="match status" value="1"/>
</dbReference>
<dbReference type="InterPro" id="IPR048936">
    <property type="entry name" value="MvdD-like_ATPgrasp"/>
</dbReference>
<dbReference type="GO" id="GO:0005524">
    <property type="term" value="F:ATP binding"/>
    <property type="evidence" value="ECO:0007669"/>
    <property type="project" value="UniProtKB-UniRule"/>
</dbReference>
<proteinExistence type="predicted"/>
<dbReference type="InterPro" id="IPR026446">
    <property type="entry name" value="ATP_grasp_MvdC"/>
</dbReference>
<dbReference type="PANTHER" id="PTHR21621">
    <property type="entry name" value="RIBOSOMAL PROTEIN S6 MODIFICATION PROTEIN"/>
    <property type="match status" value="1"/>
</dbReference>
<evidence type="ECO:0000259" key="2">
    <source>
        <dbReference type="PROSITE" id="PS50975"/>
    </source>
</evidence>
<sequence length="325" mass="36204">MGPSKPVVLLLTHTGDYFTVDRVAAALSNRGVIPFRLDTDQFPLNIALAAYLQLQGLKHCLTYRNQSIAPEAIQAVWMRKLWQPQLSPDLDPRFRDGCARESRAALQGFLDALADVRWIDPLERITAAENKLRQLRIARQAGLMIPRTLVTNSPEAAREFFQDLGGNMVAKLLTPLSYGMAGSSFFVYTSAVKEADLVEAESLRYSPMVFQECIPKQRELRAIFVGGSLFVGALDPSTYATETIDWRQTRPERVCWEKAQLPDDVAHGLTILMAELNLTFGAIDLIQTPTGEYIFLEVNPTGEWGMLERDLSYPIAATIADALLA</sequence>
<dbReference type="AlphaFoldDB" id="B8HSS1"/>
<feature type="domain" description="ATP-grasp" evidence="2">
    <location>
        <begin position="135"/>
        <end position="324"/>
    </location>
</feature>
<dbReference type="GO" id="GO:0005737">
    <property type="term" value="C:cytoplasm"/>
    <property type="evidence" value="ECO:0007669"/>
    <property type="project" value="TreeGrafter"/>
</dbReference>
<dbReference type="eggNOG" id="COG0189">
    <property type="taxonomic scope" value="Bacteria"/>
</dbReference>
<dbReference type="InterPro" id="IPR013651">
    <property type="entry name" value="ATP-grasp_RimK-type"/>
</dbReference>
<dbReference type="GO" id="GO:0046872">
    <property type="term" value="F:metal ion binding"/>
    <property type="evidence" value="ECO:0007669"/>
    <property type="project" value="InterPro"/>
</dbReference>
<dbReference type="KEGG" id="cyn:Cyan7425_0325"/>
<dbReference type="SUPFAM" id="SSF56059">
    <property type="entry name" value="Glutathione synthetase ATP-binding domain-like"/>
    <property type="match status" value="1"/>
</dbReference>
<dbReference type="PROSITE" id="PS50975">
    <property type="entry name" value="ATP_GRASP"/>
    <property type="match status" value="1"/>
</dbReference>
<dbReference type="HOGENOM" id="CLU_055286_0_1_3"/>